<keyword evidence="4" id="KW-1185">Reference proteome</keyword>
<dbReference type="Gene3D" id="3.40.50.12780">
    <property type="entry name" value="N-terminal domain of ligase-like"/>
    <property type="match status" value="1"/>
</dbReference>
<organism evidence="3 4">
    <name type="scientific">Xanthomonas albilineans (strain GPE PC73 / CFBP 7063)</name>
    <dbReference type="NCBI Taxonomy" id="380358"/>
    <lineage>
        <taxon>Bacteria</taxon>
        <taxon>Pseudomonadati</taxon>
        <taxon>Pseudomonadota</taxon>
        <taxon>Gammaproteobacteria</taxon>
        <taxon>Lysobacterales</taxon>
        <taxon>Lysobacteraceae</taxon>
        <taxon>Xanthomonas</taxon>
    </lineage>
</organism>
<dbReference type="Pfam" id="PF00501">
    <property type="entry name" value="AMP-binding"/>
    <property type="match status" value="1"/>
</dbReference>
<dbReference type="InterPro" id="IPR042099">
    <property type="entry name" value="ANL_N_sf"/>
</dbReference>
<evidence type="ECO:0000313" key="4">
    <source>
        <dbReference type="Proteomes" id="UP000001890"/>
    </source>
</evidence>
<protein>
    <submittedName>
        <fullName evidence="3">Hypothetical truncated non-ribosomal peptide synthetase protein</fullName>
    </submittedName>
</protein>
<dbReference type="Gene3D" id="3.30.559.30">
    <property type="entry name" value="Nonribosomal peptide synthetase, condensation domain"/>
    <property type="match status" value="1"/>
</dbReference>
<dbReference type="PROSITE" id="PS00455">
    <property type="entry name" value="AMP_BINDING"/>
    <property type="match status" value="1"/>
</dbReference>
<dbReference type="PANTHER" id="PTHR45527">
    <property type="entry name" value="NONRIBOSOMAL PEPTIDE SYNTHETASE"/>
    <property type="match status" value="1"/>
</dbReference>
<dbReference type="InterPro" id="IPR000873">
    <property type="entry name" value="AMP-dep_synth/lig_dom"/>
</dbReference>
<feature type="domain" description="AMP-binding enzyme C-terminal" evidence="2">
    <location>
        <begin position="638"/>
        <end position="717"/>
    </location>
</feature>
<gene>
    <name evidence="3" type="ordered locus">XALc_1848</name>
</gene>
<dbReference type="SUPFAM" id="SSF52777">
    <property type="entry name" value="CoA-dependent acyltransferases"/>
    <property type="match status" value="1"/>
</dbReference>
<evidence type="ECO:0000259" key="2">
    <source>
        <dbReference type="Pfam" id="PF13193"/>
    </source>
</evidence>
<dbReference type="InterPro" id="IPR045851">
    <property type="entry name" value="AMP-bd_C_sf"/>
</dbReference>
<dbReference type="GO" id="GO:0005737">
    <property type="term" value="C:cytoplasm"/>
    <property type="evidence" value="ECO:0007669"/>
    <property type="project" value="TreeGrafter"/>
</dbReference>
<dbReference type="SUPFAM" id="SSF56801">
    <property type="entry name" value="Acetyl-CoA synthetase-like"/>
    <property type="match status" value="1"/>
</dbReference>
<dbReference type="RefSeq" id="WP_012916339.1">
    <property type="nucleotide sequence ID" value="NC_013722.1"/>
</dbReference>
<feature type="domain" description="AMP-dependent synthetase/ligase" evidence="1">
    <location>
        <begin position="231"/>
        <end position="577"/>
    </location>
</feature>
<dbReference type="CDD" id="cd05930">
    <property type="entry name" value="A_NRPS"/>
    <property type="match status" value="1"/>
</dbReference>
<dbReference type="Pfam" id="PF13193">
    <property type="entry name" value="AMP-binding_C"/>
    <property type="match status" value="1"/>
</dbReference>
<dbReference type="GO" id="GO:0044550">
    <property type="term" value="P:secondary metabolite biosynthetic process"/>
    <property type="evidence" value="ECO:0007669"/>
    <property type="project" value="TreeGrafter"/>
</dbReference>
<dbReference type="NCBIfam" id="TIGR01733">
    <property type="entry name" value="AA-adenyl-dom"/>
    <property type="match status" value="1"/>
</dbReference>
<dbReference type="GO" id="GO:0031177">
    <property type="term" value="F:phosphopantetheine binding"/>
    <property type="evidence" value="ECO:0007669"/>
    <property type="project" value="TreeGrafter"/>
</dbReference>
<name>D2UE92_XANAP</name>
<dbReference type="PANTHER" id="PTHR45527:SF1">
    <property type="entry name" value="FATTY ACID SYNTHASE"/>
    <property type="match status" value="1"/>
</dbReference>
<accession>D2UE92</accession>
<dbReference type="Gene3D" id="3.30.300.30">
    <property type="match status" value="1"/>
</dbReference>
<dbReference type="STRING" id="380358.XALC_1848"/>
<dbReference type="Proteomes" id="UP000001890">
    <property type="component" value="Chromosome"/>
</dbReference>
<sequence length="845" mass="93495">MTEIIDALRRSCIDRERDGRVRIVEHSLSGNAARAVHSLSAAFAVSPADVLTAATTALLYRYTHVERLEIQVAISTKDPGKRVVPVLLAYQIDQPGQQHFSVLLEHLSVANGTYPTQDALTPVIAHVFDSLEMASLDVAGCVLKIAFSDLSKSSVMRLSYRDDYLPHAVADRFAAHLSHLLETIVERPNRAIDELYYVSDTDLKVLVESGFGPRRPYHIVPVIDLVARYAENEKSRAPAVLDDKTQMTYGTLWSRAGAIAHGLIRLGLPARSRVGVLMERSPDWIAVIIGIFRANMVYVPLSMRNPPARNAYIVADCSVAVVLCESSKRARLDNIQCPVVDLHRMPVSTDIETITLPEVCLDDDACVIYTSGSTGHPKGVRITHGSLSHHMFAAREVFRLQECVPRIGQFTEASFDFSLLEIFMGLCHGGAIYIHSRSELLSMTEYFAMLDKHQVNVICLPTAVWHEWAPKLAAAPSCLPRTLHTAIVGGEAAIASRFYPAGPAKFLRLFNIYGPTETTICVSTHACDFNKSAKRHVPIGRSLPNVRTYLLDQMMMPVAAGIVGELCIGGPIVSPGYIGREDLNASRFSILNLPGIVEGERIYRTGDLAFFDDDGNLVFVGRRDDQIKIDGVRIGLNEIEMCLSACEDVRHAVVTWNDMDGTDGVLVMHLQMGESSRAHDRAALERITSYLKEHLQPAMIPRHYTFIDEFPLNANGKIDRGKLRVLPVFATQIQTVELPQDPIKQQLWALWHRLMPDYPLASVNDDLFAMGASSLRLAFFFVEIAIAWNIDIDIHALDGRNTVTGIAKHIQMMLRLANTTAREILCTNPLGTSQNPATSIVAENA</sequence>
<evidence type="ECO:0000313" key="3">
    <source>
        <dbReference type="EMBL" id="CBA16338.1"/>
    </source>
</evidence>
<dbReference type="eggNOG" id="COG1020">
    <property type="taxonomic scope" value="Bacteria"/>
</dbReference>
<dbReference type="AlphaFoldDB" id="D2UE92"/>
<proteinExistence type="predicted"/>
<reference evidence="3 4" key="1">
    <citation type="journal article" date="2009" name="BMC Genomics">
        <title>The complete genome sequence of Xanthomonas albilineans provides new insights into the reductive genome evolution of the xylem-limited Xanthomonadaceae.</title>
        <authorList>
            <person name="Pieretti I."/>
            <person name="Royer M."/>
            <person name="Barbe V."/>
            <person name="Carrere S."/>
            <person name="Koebnik R."/>
            <person name="Cociancich S."/>
            <person name="Couloux A."/>
            <person name="Darrasse A."/>
            <person name="Gouzy J."/>
            <person name="Jacques M.A."/>
            <person name="Lauber E."/>
            <person name="Manceau C."/>
            <person name="Mangenot S."/>
            <person name="Poussier S."/>
            <person name="Segurens B."/>
            <person name="Szurek B."/>
            <person name="Verdier V."/>
            <person name="Arlat M."/>
            <person name="Rott P."/>
        </authorList>
    </citation>
    <scope>NUCLEOTIDE SEQUENCE [LARGE SCALE GENOMIC DNA]</scope>
    <source>
        <strain evidence="4">GPE PC73 / CFBP 7063</strain>
    </source>
</reference>
<dbReference type="InterPro" id="IPR025110">
    <property type="entry name" value="AMP-bd_C"/>
</dbReference>
<dbReference type="InterPro" id="IPR010071">
    <property type="entry name" value="AA_adenyl_dom"/>
</dbReference>
<dbReference type="GeneID" id="57877156"/>
<dbReference type="KEGG" id="xal:XALC_1848"/>
<dbReference type="OrthoDB" id="6009233at2"/>
<dbReference type="GO" id="GO:0043041">
    <property type="term" value="P:amino acid activation for nonribosomal peptide biosynthetic process"/>
    <property type="evidence" value="ECO:0007669"/>
    <property type="project" value="TreeGrafter"/>
</dbReference>
<evidence type="ECO:0000259" key="1">
    <source>
        <dbReference type="Pfam" id="PF00501"/>
    </source>
</evidence>
<dbReference type="EMBL" id="FP565176">
    <property type="protein sequence ID" value="CBA16338.1"/>
    <property type="molecule type" value="Genomic_DNA"/>
</dbReference>
<dbReference type="InterPro" id="IPR020845">
    <property type="entry name" value="AMP-binding_CS"/>
</dbReference>